<protein>
    <recommendedName>
        <fullName evidence="4">Glycoside hydrolase family 3 N-terminal domain-containing protein</fullName>
    </recommendedName>
</protein>
<dbReference type="GO" id="GO:0005975">
    <property type="term" value="P:carbohydrate metabolic process"/>
    <property type="evidence" value="ECO:0007669"/>
    <property type="project" value="InterPro"/>
</dbReference>
<keyword evidence="3" id="KW-0326">Glycosidase</keyword>
<dbReference type="AlphaFoldDB" id="A0A176WAY7"/>
<dbReference type="EMBL" id="LVLJ01001341">
    <property type="protein sequence ID" value="OAE30358.1"/>
    <property type="molecule type" value="Genomic_DNA"/>
</dbReference>
<dbReference type="Pfam" id="PF00933">
    <property type="entry name" value="Glyco_hydro_3"/>
    <property type="match status" value="1"/>
</dbReference>
<keyword evidence="2" id="KW-0378">Hydrolase</keyword>
<dbReference type="NCBIfam" id="NF003740">
    <property type="entry name" value="PRK05337.1"/>
    <property type="match status" value="1"/>
</dbReference>
<comment type="caution">
    <text evidence="5">The sequence shown here is derived from an EMBL/GenBank/DDBJ whole genome shotgun (WGS) entry which is preliminary data.</text>
</comment>
<dbReference type="InterPro" id="IPR017853">
    <property type="entry name" value="GH"/>
</dbReference>
<sequence length="651" mass="71159">MITRYFSVLGLMVIVNPRLNSNQQTHLTPILARVVNQFVWQRSLDLRVLRGIVALACPNQDTALLFGYLMEVIAGLAHHPCQEDDIMDQTTASDLESPAASSVDSYVEEAKVAHTLTQFYCVEPIYVAAMPCVVKKAVLGALNGGLDVAHNNPSGLLVSNQQSPPICCITLEPLLCPDGSVTADVVAVVQKSQTIGKDHAFLYRGRALRDWHAHSTVPTNPDTRTLVKPTEVLKQEIDVHKSSDLPDVPKLSFLRQGSKYNPPVDFDENVMRRRVAKLIVFGFYGKSVNSHARELISHGAGGVIIFRRNVEDPFQVAELCAELKQEAGDRHLITMVDQEGGRVQRVGPPLTSLPSARRVGLTGDSKAAGAIGSVVGKELRALHIDMNLAPVLDVDIKPSNPVLLGRSFGTSPELVAEFGYEFIRGQQREGVAACAKHYPGMGNISIDSHLELPLISSDLDHLTKTDMPPFQKAVEADTAAVMVGHVIVSSFTGSESDESSFLPASLNTPVIQFLRNQFLFEGLIMTDCLEMGAIAKHYTVEDAAVQALLAGADMLLVCHTRAVQLRVIDRLTEAVRKGILPLDRIEEAGQRVDDLANTYCRKAPSSRAGFEHDYHVEMMELIGCKEHQIIVANVLHHIALAEAFSKMETSK</sequence>
<keyword evidence="6" id="KW-1185">Reference proteome</keyword>
<comment type="similarity">
    <text evidence="1">Belongs to the glycosyl hydrolase 3 family.</text>
</comment>
<proteinExistence type="inferred from homology"/>
<dbReference type="SUPFAM" id="SSF51445">
    <property type="entry name" value="(Trans)glycosidases"/>
    <property type="match status" value="1"/>
</dbReference>
<dbReference type="InterPro" id="IPR050226">
    <property type="entry name" value="NagZ_Beta-hexosaminidase"/>
</dbReference>
<accession>A0A176WAY7</accession>
<evidence type="ECO:0000313" key="6">
    <source>
        <dbReference type="Proteomes" id="UP000077202"/>
    </source>
</evidence>
<evidence type="ECO:0000313" key="5">
    <source>
        <dbReference type="EMBL" id="OAE30358.1"/>
    </source>
</evidence>
<dbReference type="PANTHER" id="PTHR30480:SF16">
    <property type="entry name" value="GLYCOSIDE HYDROLASE FAMILY 3 DOMAIN PROTEIN"/>
    <property type="match status" value="1"/>
</dbReference>
<dbReference type="Proteomes" id="UP000077202">
    <property type="component" value="Unassembled WGS sequence"/>
</dbReference>
<evidence type="ECO:0000259" key="4">
    <source>
        <dbReference type="Pfam" id="PF00933"/>
    </source>
</evidence>
<dbReference type="GO" id="GO:0009254">
    <property type="term" value="P:peptidoglycan turnover"/>
    <property type="evidence" value="ECO:0007669"/>
    <property type="project" value="TreeGrafter"/>
</dbReference>
<evidence type="ECO:0000256" key="1">
    <source>
        <dbReference type="ARBA" id="ARBA00005336"/>
    </source>
</evidence>
<dbReference type="InterPro" id="IPR036962">
    <property type="entry name" value="Glyco_hydro_3_N_sf"/>
</dbReference>
<reference evidence="5" key="1">
    <citation type="submission" date="2016-03" db="EMBL/GenBank/DDBJ databases">
        <title>Mechanisms controlling the formation of the plant cell surface in tip-growing cells are functionally conserved among land plants.</title>
        <authorList>
            <person name="Honkanen S."/>
            <person name="Jones V.A."/>
            <person name="Morieri G."/>
            <person name="Champion C."/>
            <person name="Hetherington A.J."/>
            <person name="Kelly S."/>
            <person name="Saint-Marcoux D."/>
            <person name="Proust H."/>
            <person name="Prescott H."/>
            <person name="Dolan L."/>
        </authorList>
    </citation>
    <scope>NUCLEOTIDE SEQUENCE [LARGE SCALE GENOMIC DNA]</scope>
    <source>
        <tissue evidence="5">Whole gametophyte</tissue>
    </source>
</reference>
<dbReference type="GO" id="GO:0004553">
    <property type="term" value="F:hydrolase activity, hydrolyzing O-glycosyl compounds"/>
    <property type="evidence" value="ECO:0007669"/>
    <property type="project" value="InterPro"/>
</dbReference>
<evidence type="ECO:0000256" key="2">
    <source>
        <dbReference type="ARBA" id="ARBA00022801"/>
    </source>
</evidence>
<gene>
    <name evidence="5" type="ORF">AXG93_4201s1600</name>
</gene>
<feature type="domain" description="Glycoside hydrolase family 3 N-terminal" evidence="4">
    <location>
        <begin position="273"/>
        <end position="593"/>
    </location>
</feature>
<organism evidence="5 6">
    <name type="scientific">Marchantia polymorpha subsp. ruderalis</name>
    <dbReference type="NCBI Taxonomy" id="1480154"/>
    <lineage>
        <taxon>Eukaryota</taxon>
        <taxon>Viridiplantae</taxon>
        <taxon>Streptophyta</taxon>
        <taxon>Embryophyta</taxon>
        <taxon>Marchantiophyta</taxon>
        <taxon>Marchantiopsida</taxon>
        <taxon>Marchantiidae</taxon>
        <taxon>Marchantiales</taxon>
        <taxon>Marchantiaceae</taxon>
        <taxon>Marchantia</taxon>
    </lineage>
</organism>
<name>A0A176WAY7_MARPO</name>
<dbReference type="PANTHER" id="PTHR30480">
    <property type="entry name" value="BETA-HEXOSAMINIDASE-RELATED"/>
    <property type="match status" value="1"/>
</dbReference>
<dbReference type="InterPro" id="IPR001764">
    <property type="entry name" value="Glyco_hydro_3_N"/>
</dbReference>
<evidence type="ECO:0000256" key="3">
    <source>
        <dbReference type="ARBA" id="ARBA00023295"/>
    </source>
</evidence>
<dbReference type="Gene3D" id="3.20.20.300">
    <property type="entry name" value="Glycoside hydrolase, family 3, N-terminal domain"/>
    <property type="match status" value="1"/>
</dbReference>